<evidence type="ECO:0000256" key="8">
    <source>
        <dbReference type="ARBA" id="ARBA00022588"/>
    </source>
</evidence>
<keyword evidence="16" id="KW-1015">Disulfide bond</keyword>
<dbReference type="PANTHER" id="PTHR10630:SF3">
    <property type="entry name" value="MONOCYTE DIFFERENTIATION ANTIGEN CD14"/>
    <property type="match status" value="1"/>
</dbReference>
<evidence type="ECO:0000256" key="18">
    <source>
        <dbReference type="ARBA" id="ARBA00023198"/>
    </source>
</evidence>
<feature type="region of interest" description="Disordered" evidence="21">
    <location>
        <begin position="1"/>
        <end position="25"/>
    </location>
</feature>
<evidence type="ECO:0000256" key="1">
    <source>
        <dbReference type="ARBA" id="ARBA00004285"/>
    </source>
</evidence>
<keyword evidence="19" id="KW-0449">Lipoprotein</keyword>
<keyword evidence="6" id="KW-1003">Cell membrane</keyword>
<evidence type="ECO:0000256" key="20">
    <source>
        <dbReference type="ARBA" id="ARBA00031013"/>
    </source>
</evidence>
<evidence type="ECO:0000256" key="2">
    <source>
        <dbReference type="ARBA" id="ARBA00004555"/>
    </source>
</evidence>
<reference evidence="23" key="1">
    <citation type="submission" date="2025-08" db="UniProtKB">
        <authorList>
            <consortium name="RefSeq"/>
        </authorList>
    </citation>
    <scope>IDENTIFICATION</scope>
</reference>
<keyword evidence="14" id="KW-0333">Golgi apparatus</keyword>
<dbReference type="PANTHER" id="PTHR10630">
    <property type="entry name" value="MONOCYTE DIFFERENTIATION ANTIGEN CD14"/>
    <property type="match status" value="1"/>
</dbReference>
<evidence type="ECO:0000256" key="4">
    <source>
        <dbReference type="ARBA" id="ARBA00004613"/>
    </source>
</evidence>
<evidence type="ECO:0000256" key="10">
    <source>
        <dbReference type="ARBA" id="ARBA00022622"/>
    </source>
</evidence>
<keyword evidence="9" id="KW-0433">Leucine-rich repeat</keyword>
<evidence type="ECO:0000256" key="3">
    <source>
        <dbReference type="ARBA" id="ARBA00004609"/>
    </source>
</evidence>
<evidence type="ECO:0000256" key="19">
    <source>
        <dbReference type="ARBA" id="ARBA00023288"/>
    </source>
</evidence>
<organism evidence="22 23">
    <name type="scientific">Ceratotherium simum simum</name>
    <name type="common">Southern white rhinoceros</name>
    <dbReference type="NCBI Taxonomy" id="73337"/>
    <lineage>
        <taxon>Eukaryota</taxon>
        <taxon>Metazoa</taxon>
        <taxon>Chordata</taxon>
        <taxon>Craniata</taxon>
        <taxon>Vertebrata</taxon>
        <taxon>Euteleostomi</taxon>
        <taxon>Mammalia</taxon>
        <taxon>Eutheria</taxon>
        <taxon>Laurasiatheria</taxon>
        <taxon>Perissodactyla</taxon>
        <taxon>Rhinocerotidae</taxon>
        <taxon>Ceratotherium</taxon>
    </lineage>
</organism>
<evidence type="ECO:0000256" key="14">
    <source>
        <dbReference type="ARBA" id="ARBA00023034"/>
    </source>
</evidence>
<evidence type="ECO:0000313" key="22">
    <source>
        <dbReference type="Proteomes" id="UP000694910"/>
    </source>
</evidence>
<proteinExistence type="predicted"/>
<keyword evidence="18" id="KW-0395">Inflammatory response</keyword>
<evidence type="ECO:0000256" key="9">
    <source>
        <dbReference type="ARBA" id="ARBA00022614"/>
    </source>
</evidence>
<accession>A0ABM1DCI1</accession>
<dbReference type="GeneID" id="101392223"/>
<evidence type="ECO:0000256" key="5">
    <source>
        <dbReference type="ARBA" id="ARBA00020237"/>
    </source>
</evidence>
<keyword evidence="22" id="KW-1185">Reference proteome</keyword>
<keyword evidence="7" id="KW-0964">Secreted</keyword>
<name>A0ABM1DCI1_CERSS</name>
<evidence type="ECO:0000256" key="17">
    <source>
        <dbReference type="ARBA" id="ARBA00023180"/>
    </source>
</evidence>
<comment type="subcellular location">
    <subcellularLocation>
        <location evidence="3">Cell membrane</location>
        <topology evidence="3">Lipid-anchor</topology>
        <topology evidence="3">GPI-anchor</topology>
    </subcellularLocation>
    <subcellularLocation>
        <location evidence="2">Golgi apparatus</location>
    </subcellularLocation>
    <subcellularLocation>
        <location evidence="1">Membrane raft</location>
    </subcellularLocation>
    <subcellularLocation>
        <location evidence="4">Secreted</location>
    </subcellularLocation>
</comment>
<sequence>MRSDQGSQKREQSDITGLHKLSGHQRGQIRVWSLEASECRCVGKKPEPFPESAEDAEARRTYRRPCSQVHAPCQLLLLLLPLLRVSAATPEPCELDDDNFRCVCNFTDPQPDWSSAFQCMTAVEVEIRGGGRSLEQFLKGANADPKQYADLVKTLRLRRLTVGAAQVPTLLLVAFLRVLGYSRLKELTLEDLEVTGTPPPQPLEAIGPALSTLSLRNVSWTTGGSWLVELQQWLKPGLEVLNIAQAHSLAFSCAQLRTFPALKTLDLSDNPELGERGLIAALCPHKFPVLRDLALRNAGMQTPNGVCTAMAAAGVQPHSLDLSHNSLRAAAPGSPACEWPSALSSLNLSFAGLEQVPKGLPAKLSVLDLSCNRLNRGPRADELAGVTNLILDGNPFLDPGPSKQQDVHQEDSMTSGVVAACARSALTVGMSGTLALLRGAGGFA</sequence>
<dbReference type="Gene3D" id="3.80.10.10">
    <property type="entry name" value="Ribonuclease Inhibitor"/>
    <property type="match status" value="1"/>
</dbReference>
<evidence type="ECO:0000256" key="12">
    <source>
        <dbReference type="ARBA" id="ARBA00022737"/>
    </source>
</evidence>
<keyword evidence="10" id="KW-0336">GPI-anchor</keyword>
<dbReference type="SUPFAM" id="SSF52047">
    <property type="entry name" value="RNI-like"/>
    <property type="match status" value="1"/>
</dbReference>
<evidence type="ECO:0000256" key="6">
    <source>
        <dbReference type="ARBA" id="ARBA00022475"/>
    </source>
</evidence>
<dbReference type="Proteomes" id="UP000694910">
    <property type="component" value="Unplaced"/>
</dbReference>
<protein>
    <recommendedName>
        <fullName evidence="5">Monocyte differentiation antigen CD14</fullName>
    </recommendedName>
    <alternativeName>
        <fullName evidence="20">Myeloid cell-specific leucine-rich glycoprotein</fullName>
    </alternativeName>
</protein>
<keyword evidence="12" id="KW-0677">Repeat</keyword>
<evidence type="ECO:0000256" key="13">
    <source>
        <dbReference type="ARBA" id="ARBA00022859"/>
    </source>
</evidence>
<gene>
    <name evidence="23" type="primary">LOC101392223</name>
</gene>
<evidence type="ECO:0000256" key="11">
    <source>
        <dbReference type="ARBA" id="ARBA00022729"/>
    </source>
</evidence>
<dbReference type="InterPro" id="IPR032675">
    <property type="entry name" value="LRR_dom_sf"/>
</dbReference>
<evidence type="ECO:0000256" key="21">
    <source>
        <dbReference type="SAM" id="MobiDB-lite"/>
    </source>
</evidence>
<keyword evidence="17" id="KW-0325">Glycoprotein</keyword>
<evidence type="ECO:0000256" key="16">
    <source>
        <dbReference type="ARBA" id="ARBA00023157"/>
    </source>
</evidence>
<feature type="compositionally biased region" description="Basic and acidic residues" evidence="21">
    <location>
        <begin position="1"/>
        <end position="13"/>
    </location>
</feature>
<evidence type="ECO:0000256" key="15">
    <source>
        <dbReference type="ARBA" id="ARBA00023136"/>
    </source>
</evidence>
<keyword evidence="11" id="KW-0732">Signal</keyword>
<evidence type="ECO:0000313" key="23">
    <source>
        <dbReference type="RefSeq" id="XP_014649512.1"/>
    </source>
</evidence>
<evidence type="ECO:0000256" key="7">
    <source>
        <dbReference type="ARBA" id="ARBA00022525"/>
    </source>
</evidence>
<keyword evidence="15" id="KW-0472">Membrane</keyword>
<keyword evidence="13" id="KW-0391">Immunity</keyword>
<dbReference type="InterPro" id="IPR016337">
    <property type="entry name" value="Monocyte_diff_Ag_CD14"/>
</dbReference>
<dbReference type="RefSeq" id="XP_014649512.1">
    <property type="nucleotide sequence ID" value="XM_014794026.1"/>
</dbReference>
<keyword evidence="8" id="KW-0399">Innate immunity</keyword>